<dbReference type="PANTHER" id="PTHR33050:SF7">
    <property type="entry name" value="RIBONUCLEASE H"/>
    <property type="match status" value="1"/>
</dbReference>
<evidence type="ECO:0000259" key="4">
    <source>
        <dbReference type="PROSITE" id="PS50878"/>
    </source>
</evidence>
<dbReference type="CDD" id="cd09275">
    <property type="entry name" value="RNase_HI_RT_DIRS1"/>
    <property type="match status" value="1"/>
</dbReference>
<dbReference type="SUPFAM" id="SSF56672">
    <property type="entry name" value="DNA/RNA polymerases"/>
    <property type="match status" value="1"/>
</dbReference>
<dbReference type="Gene3D" id="3.30.70.270">
    <property type="match status" value="1"/>
</dbReference>
<evidence type="ECO:0000313" key="5">
    <source>
        <dbReference type="EMBL" id="KAJ1092656.1"/>
    </source>
</evidence>
<accession>A0AAV7LM24</accession>
<protein>
    <recommendedName>
        <fullName evidence="2">ribonuclease H</fullName>
        <ecNumber evidence="2">3.1.26.4</ecNumber>
    </recommendedName>
</protein>
<reference evidence="5" key="1">
    <citation type="journal article" date="2022" name="bioRxiv">
        <title>Sequencing and chromosome-scale assembly of the giantPleurodeles waltlgenome.</title>
        <authorList>
            <person name="Brown T."/>
            <person name="Elewa A."/>
            <person name="Iarovenko S."/>
            <person name="Subramanian E."/>
            <person name="Araus A.J."/>
            <person name="Petzold A."/>
            <person name="Susuki M."/>
            <person name="Suzuki K.-i.T."/>
            <person name="Hayashi T."/>
            <person name="Toyoda A."/>
            <person name="Oliveira C."/>
            <person name="Osipova E."/>
            <person name="Leigh N.D."/>
            <person name="Simon A."/>
            <person name="Yun M.H."/>
        </authorList>
    </citation>
    <scope>NUCLEOTIDE SEQUENCE</scope>
    <source>
        <strain evidence="5">20211129_DDA</strain>
        <tissue evidence="5">Liver</tissue>
    </source>
</reference>
<evidence type="ECO:0000256" key="3">
    <source>
        <dbReference type="SAM" id="MobiDB-lite"/>
    </source>
</evidence>
<organism evidence="5 6">
    <name type="scientific">Pleurodeles waltl</name>
    <name type="common">Iberian ribbed newt</name>
    <dbReference type="NCBI Taxonomy" id="8319"/>
    <lineage>
        <taxon>Eukaryota</taxon>
        <taxon>Metazoa</taxon>
        <taxon>Chordata</taxon>
        <taxon>Craniata</taxon>
        <taxon>Vertebrata</taxon>
        <taxon>Euteleostomi</taxon>
        <taxon>Amphibia</taxon>
        <taxon>Batrachia</taxon>
        <taxon>Caudata</taxon>
        <taxon>Salamandroidea</taxon>
        <taxon>Salamandridae</taxon>
        <taxon>Pleurodelinae</taxon>
        <taxon>Pleurodeles</taxon>
    </lineage>
</organism>
<feature type="domain" description="Reverse transcriptase" evidence="4">
    <location>
        <begin position="1"/>
        <end position="132"/>
    </location>
</feature>
<dbReference type="InterPro" id="IPR043128">
    <property type="entry name" value="Rev_trsase/Diguanyl_cyclase"/>
</dbReference>
<name>A0AAV7LM24_PLEWA</name>
<evidence type="ECO:0000256" key="2">
    <source>
        <dbReference type="ARBA" id="ARBA00012180"/>
    </source>
</evidence>
<dbReference type="InterPro" id="IPR000477">
    <property type="entry name" value="RT_dom"/>
</dbReference>
<proteinExistence type="inferred from homology"/>
<feature type="region of interest" description="Disordered" evidence="3">
    <location>
        <begin position="1"/>
        <end position="22"/>
    </location>
</feature>
<dbReference type="GO" id="GO:0004523">
    <property type="term" value="F:RNA-DNA hybrid ribonuclease activity"/>
    <property type="evidence" value="ECO:0007669"/>
    <property type="project" value="UniProtKB-EC"/>
</dbReference>
<dbReference type="EC" id="3.1.26.4" evidence="2"/>
<comment type="caution">
    <text evidence="5">The sequence shown here is derived from an EMBL/GenBank/DDBJ whole genome shotgun (WGS) entry which is preliminary data.</text>
</comment>
<evidence type="ECO:0000313" key="6">
    <source>
        <dbReference type="Proteomes" id="UP001066276"/>
    </source>
</evidence>
<comment type="similarity">
    <text evidence="1">Belongs to the beta type-B retroviral polymerase family. HERV class-II K(HML-2) pol subfamily.</text>
</comment>
<dbReference type="Proteomes" id="UP001066276">
    <property type="component" value="Chromosome 11"/>
</dbReference>
<keyword evidence="6" id="KW-1185">Reference proteome</keyword>
<evidence type="ECO:0000256" key="1">
    <source>
        <dbReference type="ARBA" id="ARBA00010879"/>
    </source>
</evidence>
<feature type="compositionally biased region" description="Polar residues" evidence="3">
    <location>
        <begin position="8"/>
        <end position="19"/>
    </location>
</feature>
<dbReference type="PANTHER" id="PTHR33050">
    <property type="entry name" value="REVERSE TRANSCRIPTASE DOMAIN-CONTAINING PROTEIN"/>
    <property type="match status" value="1"/>
</dbReference>
<dbReference type="EMBL" id="JANPWB010000015">
    <property type="protein sequence ID" value="KAJ1092656.1"/>
    <property type="molecule type" value="Genomic_DNA"/>
</dbReference>
<dbReference type="AlphaFoldDB" id="A0AAV7LM24"/>
<sequence>MPLAAPPTTYTSSGRGFSTQDRDTFYPARTRAGRGPFNRGARSQVGTNFNSTSQAPWCFTKVMHSVVENLRSRGVRMIFYLNDILLMAQDVQSVMQHFKWATQLLQELGFLINVPKSELTPARQMEFLGFQIDSVSSLLSLPVQKLRSIKKEIRALQCLKIHHLQRGVNYLELIDLTPETRNELQWWLDHMAACNGRAIFGSHPDVSKWGLGARCGAISTGGRWSRDERNLHMNCLELLAGSFAIRTLAPRSSCCVLLRMDNISAVHYINKLGGTRSLALLQIARTFWQYCLQNRISVMAEYLSGQLNVVADWNSRYLQEPSEWKLQPAIFQALETRWGQCHVDLFASRLSYQIDRFFSWRPDPLAIASDAFLQNWTGSLLYAFPPFLMLRG</sequence>
<dbReference type="InterPro" id="IPR052055">
    <property type="entry name" value="Hepadnavirus_pol/RT"/>
</dbReference>
<gene>
    <name evidence="5" type="ORF">NDU88_005766</name>
</gene>
<dbReference type="PROSITE" id="PS50878">
    <property type="entry name" value="RT_POL"/>
    <property type="match status" value="1"/>
</dbReference>
<dbReference type="InterPro" id="IPR043502">
    <property type="entry name" value="DNA/RNA_pol_sf"/>
</dbReference>
<dbReference type="Pfam" id="PF00078">
    <property type="entry name" value="RVT_1"/>
    <property type="match status" value="1"/>
</dbReference>